<feature type="compositionally biased region" description="Low complexity" evidence="8">
    <location>
        <begin position="358"/>
        <end position="376"/>
    </location>
</feature>
<dbReference type="PROSITE" id="PS51782">
    <property type="entry name" value="LYSM"/>
    <property type="match status" value="5"/>
</dbReference>
<evidence type="ECO:0000313" key="12">
    <source>
        <dbReference type="EMBL" id="ATF25593.1"/>
    </source>
</evidence>
<keyword evidence="7" id="KW-0961">Cell wall biogenesis/degradation</keyword>
<sequence>MKKLTLSLASASIAATSIVAPTAAAASTDITVEKNDTLWDLANKHKTTVKDLKEINNLDSDNIQIGQQLKVAENKDTYVVKSGDSLWKIAQANHTSVEELKNINKLTSNTIFVNQKLEIPGIDYVMDTTAVVQKTSDVSTSAQTPVAEEVAPVAEKAAPVAEKAAPVAEKAAPVAEETAPVAEETAPVAEKAAPVAEKAAPVAEETAPAAEETAPVAEETAPAAEEVDTNASTYEVKAGDSLSKIADLFNTSVNKIAALNELTNSETLSVGQVLAVKGEVKAPTVSETPKETKPVAEEKTEATVNTNASTYKVNAGDTLAVIASQFGTTTSKLVALNNLSNANSLTVGQTLKVKGSVPAPTVTAPKPTQTVATQTPSTQTVAKPSVSASTHTVKSGDSLGKIASQYGVSVSYLVNRNNLSNANDLSVGQVLQLKGAASSSVTPKPTTPKPTTPTTTYKPSKPSAPSTSGLSFNTLFSFAQQFSGTPYVWGGTTPSGFDCSGFTQYVYGNSGVSLNRTAGDQMNQSTKISEGQAKPGDLVFFSYNGGSSIDHVGIYMGNGQMINAQNNGVKIDNIHGNGWGEFLVGFGTVGNFN</sequence>
<keyword evidence="3 9" id="KW-0732">Signal</keyword>
<dbReference type="Pfam" id="PF01476">
    <property type="entry name" value="LysM"/>
    <property type="match status" value="5"/>
</dbReference>
<keyword evidence="13" id="KW-1185">Reference proteome</keyword>
<dbReference type="Gene3D" id="3.90.1720.10">
    <property type="entry name" value="endopeptidase domain like (from Nostoc punctiforme)"/>
    <property type="match status" value="1"/>
</dbReference>
<dbReference type="CDD" id="cd00118">
    <property type="entry name" value="LysM"/>
    <property type="match status" value="5"/>
</dbReference>
<feature type="compositionally biased region" description="Low complexity" evidence="8">
    <location>
        <begin position="452"/>
        <end position="465"/>
    </location>
</feature>
<dbReference type="InterPro" id="IPR000064">
    <property type="entry name" value="NLP_P60_dom"/>
</dbReference>
<dbReference type="GO" id="GO:0008234">
    <property type="term" value="F:cysteine-type peptidase activity"/>
    <property type="evidence" value="ECO:0007669"/>
    <property type="project" value="UniProtKB-KW"/>
</dbReference>
<reference evidence="12 13" key="1">
    <citation type="submission" date="2017-09" db="EMBL/GenBank/DDBJ databases">
        <title>Complete Genome Sequences of Two Strains of the Meat Spoilage Bacterium Brochothrix thermosphacta Isolated from Ground Chicken.</title>
        <authorList>
            <person name="Paoli G.C."/>
            <person name="Wijey C."/>
            <person name="Chen C.-Y."/>
            <person name="Nguyen L."/>
            <person name="Yan X."/>
            <person name="Irwin P.L."/>
        </authorList>
    </citation>
    <scope>NUCLEOTIDE SEQUENCE [LARGE SCALE GENOMIC DNA]</scope>
    <source>
        <strain evidence="12 13">BI</strain>
    </source>
</reference>
<evidence type="ECO:0008006" key="14">
    <source>
        <dbReference type="Google" id="ProtNLM"/>
    </source>
</evidence>
<feature type="region of interest" description="Disordered" evidence="8">
    <location>
        <begin position="358"/>
        <end position="395"/>
    </location>
</feature>
<evidence type="ECO:0000256" key="1">
    <source>
        <dbReference type="ARBA" id="ARBA00007074"/>
    </source>
</evidence>
<dbReference type="EMBL" id="CP023483">
    <property type="protein sequence ID" value="ATF25593.1"/>
    <property type="molecule type" value="Genomic_DNA"/>
</dbReference>
<keyword evidence="5" id="KW-0378">Hydrolase</keyword>
<dbReference type="GO" id="GO:0071555">
    <property type="term" value="P:cell wall organization"/>
    <property type="evidence" value="ECO:0007669"/>
    <property type="project" value="UniProtKB-KW"/>
</dbReference>
<feature type="domain" description="LysM" evidence="10">
    <location>
        <begin position="389"/>
        <end position="433"/>
    </location>
</feature>
<feature type="domain" description="LysM" evidence="10">
    <location>
        <begin position="232"/>
        <end position="276"/>
    </location>
</feature>
<dbReference type="PROSITE" id="PS51935">
    <property type="entry name" value="NLPC_P60"/>
    <property type="match status" value="1"/>
</dbReference>
<comment type="similarity">
    <text evidence="1">Belongs to the peptidase C40 family.</text>
</comment>
<feature type="chain" id="PRO_5039715176" description="Endopeptidase p60" evidence="9">
    <location>
        <begin position="27"/>
        <end position="593"/>
    </location>
</feature>
<dbReference type="Pfam" id="PF00877">
    <property type="entry name" value="NLPC_P60"/>
    <property type="match status" value="1"/>
</dbReference>
<evidence type="ECO:0000256" key="4">
    <source>
        <dbReference type="ARBA" id="ARBA00022737"/>
    </source>
</evidence>
<dbReference type="Proteomes" id="UP000243591">
    <property type="component" value="Chromosome"/>
</dbReference>
<feature type="compositionally biased region" description="Polar residues" evidence="8">
    <location>
        <begin position="377"/>
        <end position="395"/>
    </location>
</feature>
<accession>A0A1D2L2U8</accession>
<evidence type="ECO:0000256" key="2">
    <source>
        <dbReference type="ARBA" id="ARBA00022670"/>
    </source>
</evidence>
<evidence type="ECO:0000256" key="7">
    <source>
        <dbReference type="ARBA" id="ARBA00023316"/>
    </source>
</evidence>
<dbReference type="PANTHER" id="PTHR33734">
    <property type="entry name" value="LYSM DOMAIN-CONTAINING GPI-ANCHORED PROTEIN 2"/>
    <property type="match status" value="1"/>
</dbReference>
<feature type="domain" description="LysM" evidence="10">
    <location>
        <begin position="309"/>
        <end position="353"/>
    </location>
</feature>
<evidence type="ECO:0000256" key="6">
    <source>
        <dbReference type="ARBA" id="ARBA00022807"/>
    </source>
</evidence>
<feature type="domain" description="LysM" evidence="10">
    <location>
        <begin position="76"/>
        <end position="119"/>
    </location>
</feature>
<evidence type="ECO:0000256" key="9">
    <source>
        <dbReference type="SAM" id="SignalP"/>
    </source>
</evidence>
<keyword evidence="2" id="KW-0645">Protease</keyword>
<evidence type="ECO:0000256" key="8">
    <source>
        <dbReference type="SAM" id="MobiDB-lite"/>
    </source>
</evidence>
<dbReference type="SMART" id="SM00257">
    <property type="entry name" value="LysM"/>
    <property type="match status" value="5"/>
</dbReference>
<feature type="signal peptide" evidence="9">
    <location>
        <begin position="1"/>
        <end position="26"/>
    </location>
</feature>
<feature type="compositionally biased region" description="Low complexity" evidence="8">
    <location>
        <begin position="163"/>
        <end position="224"/>
    </location>
</feature>
<proteinExistence type="inferred from homology"/>
<dbReference type="KEGG" id="bths:CNY62_03815"/>
<dbReference type="SUPFAM" id="SSF54106">
    <property type="entry name" value="LysM domain"/>
    <property type="match status" value="5"/>
</dbReference>
<feature type="region of interest" description="Disordered" evidence="8">
    <location>
        <begin position="163"/>
        <end position="228"/>
    </location>
</feature>
<evidence type="ECO:0000256" key="3">
    <source>
        <dbReference type="ARBA" id="ARBA00022729"/>
    </source>
</evidence>
<organism evidence="12 13">
    <name type="scientific">Brochothrix thermosphacta</name>
    <name type="common">Microbacterium thermosphactum</name>
    <dbReference type="NCBI Taxonomy" id="2756"/>
    <lineage>
        <taxon>Bacteria</taxon>
        <taxon>Bacillati</taxon>
        <taxon>Bacillota</taxon>
        <taxon>Bacilli</taxon>
        <taxon>Bacillales</taxon>
        <taxon>Listeriaceae</taxon>
        <taxon>Brochothrix</taxon>
    </lineage>
</organism>
<dbReference type="InterPro" id="IPR018392">
    <property type="entry name" value="LysM"/>
</dbReference>
<evidence type="ECO:0000256" key="5">
    <source>
        <dbReference type="ARBA" id="ARBA00022801"/>
    </source>
</evidence>
<feature type="domain" description="NlpC/P60" evidence="11">
    <location>
        <begin position="469"/>
        <end position="590"/>
    </location>
</feature>
<dbReference type="GO" id="GO:0006508">
    <property type="term" value="P:proteolysis"/>
    <property type="evidence" value="ECO:0007669"/>
    <property type="project" value="UniProtKB-KW"/>
</dbReference>
<keyword evidence="4" id="KW-0677">Repeat</keyword>
<feature type="region of interest" description="Disordered" evidence="8">
    <location>
        <begin position="436"/>
        <end position="465"/>
    </location>
</feature>
<keyword evidence="6" id="KW-0788">Thiol protease</keyword>
<dbReference type="SUPFAM" id="SSF54001">
    <property type="entry name" value="Cysteine proteinases"/>
    <property type="match status" value="1"/>
</dbReference>
<dbReference type="RefSeq" id="WP_069126346.1">
    <property type="nucleotide sequence ID" value="NZ_CP023483.1"/>
</dbReference>
<dbReference type="InterPro" id="IPR036779">
    <property type="entry name" value="LysM_dom_sf"/>
</dbReference>
<dbReference type="GO" id="GO:0008932">
    <property type="term" value="F:lytic endotransglycosylase activity"/>
    <property type="evidence" value="ECO:0007669"/>
    <property type="project" value="TreeGrafter"/>
</dbReference>
<dbReference type="PANTHER" id="PTHR33734:SF22">
    <property type="entry name" value="MEMBRANE-BOUND LYTIC MUREIN TRANSGLYCOSYLASE D"/>
    <property type="match status" value="1"/>
</dbReference>
<protein>
    <recommendedName>
        <fullName evidence="14">Endopeptidase p60</fullName>
    </recommendedName>
</protein>
<feature type="domain" description="LysM" evidence="10">
    <location>
        <begin position="28"/>
        <end position="71"/>
    </location>
</feature>
<evidence type="ECO:0000259" key="10">
    <source>
        <dbReference type="PROSITE" id="PS51782"/>
    </source>
</evidence>
<dbReference type="Gene3D" id="6.10.250.1010">
    <property type="match status" value="1"/>
</dbReference>
<dbReference type="AlphaFoldDB" id="A0A1D2L2U8"/>
<dbReference type="Gene3D" id="3.10.350.10">
    <property type="entry name" value="LysM domain"/>
    <property type="match status" value="5"/>
</dbReference>
<dbReference type="InterPro" id="IPR038765">
    <property type="entry name" value="Papain-like_cys_pep_sf"/>
</dbReference>
<gene>
    <name evidence="12" type="ORF">CNY62_03815</name>
</gene>
<dbReference type="OrthoDB" id="9813368at2"/>
<dbReference type="STRING" id="2756.BFR44_00095"/>
<evidence type="ECO:0000313" key="13">
    <source>
        <dbReference type="Proteomes" id="UP000243591"/>
    </source>
</evidence>
<name>A0A1D2L2U8_BROTH</name>
<evidence type="ECO:0000259" key="11">
    <source>
        <dbReference type="PROSITE" id="PS51935"/>
    </source>
</evidence>